<keyword evidence="4" id="KW-1185">Reference proteome</keyword>
<feature type="domain" description="Anticodon-binding" evidence="2">
    <location>
        <begin position="257"/>
        <end position="336"/>
    </location>
</feature>
<dbReference type="Proteomes" id="UP001153714">
    <property type="component" value="Chromosome 15"/>
</dbReference>
<dbReference type="OrthoDB" id="5394539at2759"/>
<dbReference type="Pfam" id="PF03129">
    <property type="entry name" value="HGTP_anticodon"/>
    <property type="match status" value="1"/>
</dbReference>
<dbReference type="InterPro" id="IPR036621">
    <property type="entry name" value="Anticodon-bd_dom_sf"/>
</dbReference>
<dbReference type="SUPFAM" id="SSF52954">
    <property type="entry name" value="Class II aaRS ABD-related"/>
    <property type="match status" value="1"/>
</dbReference>
<dbReference type="Gene3D" id="3.40.50.800">
    <property type="entry name" value="Anticodon-binding domain"/>
    <property type="match status" value="1"/>
</dbReference>
<dbReference type="InterPro" id="IPR045864">
    <property type="entry name" value="aa-tRNA-synth_II/BPL/LPL"/>
</dbReference>
<feature type="transmembrane region" description="Helical" evidence="1">
    <location>
        <begin position="182"/>
        <end position="201"/>
    </location>
</feature>
<accession>A0A9N9WBB1</accession>
<protein>
    <recommendedName>
        <fullName evidence="2">Anticodon-binding domain-containing protein</fullName>
    </recommendedName>
</protein>
<reference evidence="3" key="1">
    <citation type="submission" date="2021-12" db="EMBL/GenBank/DDBJ databases">
        <authorList>
            <person name="King R."/>
        </authorList>
    </citation>
    <scope>NUCLEOTIDE SEQUENCE</scope>
</reference>
<evidence type="ECO:0000313" key="4">
    <source>
        <dbReference type="Proteomes" id="UP001153714"/>
    </source>
</evidence>
<proteinExistence type="predicted"/>
<dbReference type="AlphaFoldDB" id="A0A9N9WBB1"/>
<evidence type="ECO:0000256" key="1">
    <source>
        <dbReference type="SAM" id="Phobius"/>
    </source>
</evidence>
<evidence type="ECO:0000259" key="2">
    <source>
        <dbReference type="Pfam" id="PF03129"/>
    </source>
</evidence>
<keyword evidence="1" id="KW-0812">Transmembrane</keyword>
<reference evidence="3" key="2">
    <citation type="submission" date="2022-10" db="EMBL/GenBank/DDBJ databases">
        <authorList>
            <consortium name="ENA_rothamsted_submissions"/>
            <consortium name="culmorum"/>
            <person name="King R."/>
        </authorList>
    </citation>
    <scope>NUCLEOTIDE SEQUENCE</scope>
</reference>
<sequence>MMKNKFKTVFSMAKFFRIINSTDHSIAYNLKESSILLLNNIYYSWLKTIYLKIPKNMTIFTSKKNFGYKYPGLPYGIIESNFKRYNENTLIEQPLDLIPKLDGRLILRILVPQHDSLQYFIQWQRYRKYWWSSVTTTPSLFAINEVKYENDTADAYITAQFPWGQHTVETITMTKENVMISYYKNLLLFQVFVILFFFFQYHNTSCITCSTSLENALFIILHDGLCNSTNEEYVRLHRSMAPYKISFVLDFKDQTYQTKLYELARLIDHKLKKSNISTYLPYSTLTAGQQMKENLHLGVAYMAVLNENTLNDGIIQLLNSNTMLKEQVHLADFNAYAKLLCI</sequence>
<gene>
    <name evidence="3" type="ORF">DIATSA_LOCUS4179</name>
</gene>
<name>A0A9N9WBB1_9NEOP</name>
<keyword evidence="1" id="KW-0472">Membrane</keyword>
<dbReference type="Gene3D" id="3.30.930.10">
    <property type="entry name" value="Bira Bifunctional Protein, Domain 2"/>
    <property type="match status" value="1"/>
</dbReference>
<organism evidence="3 4">
    <name type="scientific">Diatraea saccharalis</name>
    <name type="common">sugarcane borer</name>
    <dbReference type="NCBI Taxonomy" id="40085"/>
    <lineage>
        <taxon>Eukaryota</taxon>
        <taxon>Metazoa</taxon>
        <taxon>Ecdysozoa</taxon>
        <taxon>Arthropoda</taxon>
        <taxon>Hexapoda</taxon>
        <taxon>Insecta</taxon>
        <taxon>Pterygota</taxon>
        <taxon>Neoptera</taxon>
        <taxon>Endopterygota</taxon>
        <taxon>Lepidoptera</taxon>
        <taxon>Glossata</taxon>
        <taxon>Ditrysia</taxon>
        <taxon>Pyraloidea</taxon>
        <taxon>Crambidae</taxon>
        <taxon>Crambinae</taxon>
        <taxon>Diatraea</taxon>
    </lineage>
</organism>
<dbReference type="InterPro" id="IPR004154">
    <property type="entry name" value="Anticodon-bd"/>
</dbReference>
<dbReference type="EMBL" id="OU893346">
    <property type="protein sequence ID" value="CAG9786207.1"/>
    <property type="molecule type" value="Genomic_DNA"/>
</dbReference>
<keyword evidence="1" id="KW-1133">Transmembrane helix</keyword>
<evidence type="ECO:0000313" key="3">
    <source>
        <dbReference type="EMBL" id="CAG9786207.1"/>
    </source>
</evidence>